<dbReference type="GO" id="GO:0005975">
    <property type="term" value="P:carbohydrate metabolic process"/>
    <property type="evidence" value="ECO:0007669"/>
    <property type="project" value="InterPro"/>
</dbReference>
<dbReference type="InterPro" id="IPR031965">
    <property type="entry name" value="CBM26"/>
</dbReference>
<dbReference type="InterPro" id="IPR006047">
    <property type="entry name" value="GH13_cat_dom"/>
</dbReference>
<dbReference type="InterPro" id="IPR013783">
    <property type="entry name" value="Ig-like_fold"/>
</dbReference>
<keyword evidence="8" id="KW-0106">Calcium</keyword>
<dbReference type="InterPro" id="IPR013780">
    <property type="entry name" value="Glyco_hydro_b"/>
</dbReference>
<dbReference type="Pfam" id="PF16738">
    <property type="entry name" value="CBM26"/>
    <property type="match status" value="2"/>
</dbReference>
<comment type="similarity">
    <text evidence="3 11">Belongs to the glycosyl hydrolase 13 family.</text>
</comment>
<feature type="chain" id="PRO_5016753249" description="Alpha-amylase" evidence="13">
    <location>
        <begin position="30"/>
        <end position="688"/>
    </location>
</feature>
<dbReference type="Proteomes" id="UP000252479">
    <property type="component" value="Unassembled WGS sequence"/>
</dbReference>
<dbReference type="SMART" id="SM00642">
    <property type="entry name" value="Aamy"/>
    <property type="match status" value="1"/>
</dbReference>
<evidence type="ECO:0000256" key="4">
    <source>
        <dbReference type="ARBA" id="ARBA00012595"/>
    </source>
</evidence>
<dbReference type="InterPro" id="IPR006046">
    <property type="entry name" value="Alpha_amylase"/>
</dbReference>
<dbReference type="GO" id="GO:0004556">
    <property type="term" value="F:alpha-amylase activity"/>
    <property type="evidence" value="ECO:0007669"/>
    <property type="project" value="UniProtKB-UniRule"/>
</dbReference>
<dbReference type="OrthoDB" id="9805159at2"/>
<evidence type="ECO:0000256" key="3">
    <source>
        <dbReference type="ARBA" id="ARBA00008061"/>
    </source>
</evidence>
<feature type="signal peptide" evidence="13">
    <location>
        <begin position="1"/>
        <end position="29"/>
    </location>
</feature>
<comment type="catalytic activity">
    <reaction evidence="1 12">
        <text>Endohydrolysis of (1-&gt;4)-alpha-D-glucosidic linkages in polysaccharides containing three or more (1-&gt;4)-alpha-linked D-glucose units.</text>
        <dbReference type="EC" id="3.2.1.1"/>
    </reaction>
</comment>
<dbReference type="AlphaFoldDB" id="A0A368LGU0"/>
<evidence type="ECO:0000256" key="11">
    <source>
        <dbReference type="RuleBase" id="RU003615"/>
    </source>
</evidence>
<dbReference type="PRINTS" id="PR00110">
    <property type="entry name" value="ALPHAAMYLASE"/>
</dbReference>
<dbReference type="GO" id="GO:0046872">
    <property type="term" value="F:metal ion binding"/>
    <property type="evidence" value="ECO:0007669"/>
    <property type="project" value="UniProtKB-KW"/>
</dbReference>
<evidence type="ECO:0000256" key="1">
    <source>
        <dbReference type="ARBA" id="ARBA00000548"/>
    </source>
</evidence>
<accession>A0A368LGU0</accession>
<evidence type="ECO:0000256" key="13">
    <source>
        <dbReference type="SAM" id="SignalP"/>
    </source>
</evidence>
<keyword evidence="10 12" id="KW-0326">Glycosidase</keyword>
<evidence type="ECO:0000313" key="16">
    <source>
        <dbReference type="EMBL" id="RCS69252.1"/>
    </source>
</evidence>
<keyword evidence="13" id="KW-0732">Signal</keyword>
<gene>
    <name evidence="16" type="ORF">CIK83_16820</name>
</gene>
<dbReference type="RefSeq" id="WP_086962389.1">
    <property type="nucleotide sequence ID" value="NZ_AP018680.1"/>
</dbReference>
<feature type="domain" description="Glycosyl hydrolase family 13 catalytic" evidence="15">
    <location>
        <begin position="37"/>
        <end position="370"/>
    </location>
</feature>
<organism evidence="16 17">
    <name type="scientific">Vibrio casei</name>
    <dbReference type="NCBI Taxonomy" id="673372"/>
    <lineage>
        <taxon>Bacteria</taxon>
        <taxon>Pseudomonadati</taxon>
        <taxon>Pseudomonadota</taxon>
        <taxon>Gammaproteobacteria</taxon>
        <taxon>Vibrionales</taxon>
        <taxon>Vibrionaceae</taxon>
        <taxon>Vibrio</taxon>
    </lineage>
</organism>
<dbReference type="GeneID" id="303190587"/>
<proteinExistence type="inferred from homology"/>
<dbReference type="InterPro" id="IPR017853">
    <property type="entry name" value="GH"/>
</dbReference>
<keyword evidence="17" id="KW-1185">Reference proteome</keyword>
<dbReference type="Gene3D" id="2.60.40.1180">
    <property type="entry name" value="Golgi alpha-mannosidase II"/>
    <property type="match status" value="1"/>
</dbReference>
<sequence>MYRHYKISKIAALIGFSAALGGNISSALAQDANVPRTAFVHLFEWPWADIATECETVLGPKGYSAVQVSPPNLSIDGSAWWTRYQPVSYEISGRSGDRNAFINMVQRCKTSGVDIYVDAVINHMAAWNRDFPRVPYSSNDFNNCTTPINYQNRWQVQNCDLTGLNDLKTGSDYVRQKIADYLNDMTQIGVAGFRIDAAKHIPNEDIAAIKSKLTGSPYIFQEVIGAYGEPITPFEYTGNGDVTEFGYERAIGDKFQNGGINELKDLKTWPGMLPSDSAVVFVANHDDERHNEGATLTHLDVGDLYYIGNIFMLAYPYGYPKVMSGYYFGGNFDQGPPSSGANFGNACGFDGGDWVCEHRWRGIANMVSFRNHTANEFMLNNWWDDGYNQIAFGRGSSGFVVINRDDNKAINRSFQTGMPAGEYCDIINGNYDEATHTCSGPTISVNAEGMAYFTVNTVSASAIHIGAKIGGCSGSECNPDPNPITLEIASTAVCLSNDQSFTNPTVYFWGSQPSERVVNATWPGESMVKKGNYHCYDLGAEVDAINIIFNDNGVNQTEDLRMQGNHCYDNGTWKSLADCGFNVTISNPSLPVSDLAKVCYDNNQYFDSPTIYYWNVVTASGNSISDAIWPGVSLTQVGNQYCHEFSESIESINLIFSNNGSNQTSDLNATKQATCYQNNTWTALENCI</sequence>
<keyword evidence="7 12" id="KW-0378">Hydrolase</keyword>
<evidence type="ECO:0000256" key="7">
    <source>
        <dbReference type="ARBA" id="ARBA00022801"/>
    </source>
</evidence>
<name>A0A368LGU0_9VIBR</name>
<evidence type="ECO:0000256" key="8">
    <source>
        <dbReference type="ARBA" id="ARBA00022837"/>
    </source>
</evidence>
<evidence type="ECO:0000256" key="6">
    <source>
        <dbReference type="ARBA" id="ARBA00022723"/>
    </source>
</evidence>
<dbReference type="PANTHER" id="PTHR43447">
    <property type="entry name" value="ALPHA-AMYLASE"/>
    <property type="match status" value="1"/>
</dbReference>
<comment type="caution">
    <text evidence="16">The sequence shown here is derived from an EMBL/GenBank/DDBJ whole genome shotgun (WGS) entry which is preliminary data.</text>
</comment>
<dbReference type="CDD" id="cd11317">
    <property type="entry name" value="AmyAc_bac_euk_AmyA"/>
    <property type="match status" value="1"/>
</dbReference>
<keyword evidence="6" id="KW-0479">Metal-binding</keyword>
<evidence type="ECO:0000256" key="9">
    <source>
        <dbReference type="ARBA" id="ARBA00023277"/>
    </source>
</evidence>
<evidence type="ECO:0000259" key="15">
    <source>
        <dbReference type="SMART" id="SM00642"/>
    </source>
</evidence>
<evidence type="ECO:0000259" key="14">
    <source>
        <dbReference type="SMART" id="SM00632"/>
    </source>
</evidence>
<evidence type="ECO:0000256" key="10">
    <source>
        <dbReference type="ARBA" id="ARBA00023295"/>
    </source>
</evidence>
<dbReference type="GO" id="GO:0016829">
    <property type="term" value="F:lyase activity"/>
    <property type="evidence" value="ECO:0007669"/>
    <property type="project" value="UniProtKB-KW"/>
</dbReference>
<dbReference type="Gene3D" id="3.20.20.80">
    <property type="entry name" value="Glycosidases"/>
    <property type="match status" value="1"/>
</dbReference>
<dbReference type="EMBL" id="QPGL01000003">
    <property type="protein sequence ID" value="RCS69252.1"/>
    <property type="molecule type" value="Genomic_DNA"/>
</dbReference>
<dbReference type="SUPFAM" id="SSF51445">
    <property type="entry name" value="(Trans)glycosidases"/>
    <property type="match status" value="1"/>
</dbReference>
<evidence type="ECO:0000256" key="12">
    <source>
        <dbReference type="RuleBase" id="RU361134"/>
    </source>
</evidence>
<dbReference type="SUPFAM" id="SSF51011">
    <property type="entry name" value="Glycosyl hydrolase domain"/>
    <property type="match status" value="1"/>
</dbReference>
<dbReference type="Pfam" id="PF02806">
    <property type="entry name" value="Alpha-amylase_C"/>
    <property type="match status" value="1"/>
</dbReference>
<dbReference type="EC" id="3.2.1.1" evidence="4 12"/>
<evidence type="ECO:0000313" key="17">
    <source>
        <dbReference type="Proteomes" id="UP000252479"/>
    </source>
</evidence>
<keyword evidence="16" id="KW-0456">Lyase</keyword>
<protein>
    <recommendedName>
        <fullName evidence="5 12">Alpha-amylase</fullName>
        <ecNumber evidence="4 12">3.2.1.1</ecNumber>
    </recommendedName>
</protein>
<reference evidence="16 17" key="1">
    <citation type="journal article" date="2017" name="Elife">
        <title>Extensive horizontal gene transfer in cheese-associated bacteria.</title>
        <authorList>
            <person name="Bonham K.S."/>
            <person name="Wolfe B.E."/>
            <person name="Dutton R.J."/>
        </authorList>
    </citation>
    <scope>NUCLEOTIDE SEQUENCE [LARGE SCALE GENOMIC DNA]</scope>
    <source>
        <strain evidence="16 17">JB196</strain>
    </source>
</reference>
<dbReference type="Pfam" id="PF00128">
    <property type="entry name" value="Alpha-amylase"/>
    <property type="match status" value="1"/>
</dbReference>
<dbReference type="InterPro" id="IPR031319">
    <property type="entry name" value="A-amylase_C"/>
</dbReference>
<evidence type="ECO:0000256" key="2">
    <source>
        <dbReference type="ARBA" id="ARBA00001913"/>
    </source>
</evidence>
<dbReference type="SMART" id="SM00632">
    <property type="entry name" value="Aamy_C"/>
    <property type="match status" value="1"/>
</dbReference>
<evidence type="ECO:0000256" key="5">
    <source>
        <dbReference type="ARBA" id="ARBA00017303"/>
    </source>
</evidence>
<keyword evidence="9 12" id="KW-0119">Carbohydrate metabolism</keyword>
<dbReference type="Gene3D" id="2.60.40.10">
    <property type="entry name" value="Immunoglobulins"/>
    <property type="match status" value="2"/>
</dbReference>
<feature type="domain" description="Alpha-amylase C-terminal" evidence="14">
    <location>
        <begin position="380"/>
        <end position="468"/>
    </location>
</feature>
<dbReference type="InterPro" id="IPR006048">
    <property type="entry name" value="A-amylase/branching_C"/>
</dbReference>
<comment type="cofactor">
    <cofactor evidence="2">
        <name>Ca(2+)</name>
        <dbReference type="ChEBI" id="CHEBI:29108"/>
    </cofactor>
</comment>